<gene>
    <name evidence="2" type="ordered locus">RHE_CH01550</name>
</gene>
<dbReference type="eggNOG" id="ENOG502ZZI2">
    <property type="taxonomic scope" value="Bacteria"/>
</dbReference>
<dbReference type="AlphaFoldDB" id="Q2K9Y4"/>
<dbReference type="HOGENOM" id="CLU_1585175_0_0_5"/>
<evidence type="ECO:0000313" key="2">
    <source>
        <dbReference type="EMBL" id="ABC90352.1"/>
    </source>
</evidence>
<feature type="compositionally biased region" description="Basic and acidic residues" evidence="1">
    <location>
        <begin position="13"/>
        <end position="25"/>
    </location>
</feature>
<reference evidence="2 3" key="1">
    <citation type="journal article" date="2006" name="Proc. Natl. Acad. Sci. U.S.A.">
        <title>The partitioned Rhizobium etli genome: genetic and metabolic redundancy in seven interacting replicons.</title>
        <authorList>
            <person name="Gonzalez V."/>
            <person name="Santamaria R.I."/>
            <person name="Bustos P."/>
            <person name="Hernandez-Gonzalez I."/>
            <person name="Medrano-Soto A."/>
            <person name="Moreno-Hagelsieb G."/>
            <person name="Janga S.C."/>
            <person name="Ramirez M.A."/>
            <person name="Jimenez-Jacinto V."/>
            <person name="Collado-Vides J."/>
            <person name="Davila G."/>
        </authorList>
    </citation>
    <scope>NUCLEOTIDE SEQUENCE [LARGE SCALE GENOMIC DNA]</scope>
    <source>
        <strain evidence="3">ATCC 51251 / DSM 11541 / JCM 21823 / NBRC 15573 / CFN 42</strain>
    </source>
</reference>
<organism evidence="2 3">
    <name type="scientific">Rhizobium etli (strain ATCC 51251 / DSM 11541 / JCM 21823 / NBRC 15573 / CFN 42)</name>
    <dbReference type="NCBI Taxonomy" id="347834"/>
    <lineage>
        <taxon>Bacteria</taxon>
        <taxon>Pseudomonadati</taxon>
        <taxon>Pseudomonadota</taxon>
        <taxon>Alphaproteobacteria</taxon>
        <taxon>Hyphomicrobiales</taxon>
        <taxon>Rhizobiaceae</taxon>
        <taxon>Rhizobium/Agrobacterium group</taxon>
        <taxon>Rhizobium</taxon>
    </lineage>
</organism>
<feature type="region of interest" description="Disordered" evidence="1">
    <location>
        <begin position="1"/>
        <end position="36"/>
    </location>
</feature>
<keyword evidence="3" id="KW-1185">Reference proteome</keyword>
<feature type="compositionally biased region" description="Low complexity" evidence="1">
    <location>
        <begin position="1"/>
        <end position="12"/>
    </location>
</feature>
<evidence type="ECO:0000256" key="1">
    <source>
        <dbReference type="SAM" id="MobiDB-lite"/>
    </source>
</evidence>
<dbReference type="EMBL" id="CP000133">
    <property type="protein sequence ID" value="ABC90352.1"/>
    <property type="molecule type" value="Genomic_DNA"/>
</dbReference>
<name>Q2K9Y4_RHIEC</name>
<dbReference type="KEGG" id="ret:RHE_CH01550"/>
<protein>
    <submittedName>
        <fullName evidence="2">Hypothetical conserved protein</fullName>
    </submittedName>
</protein>
<dbReference type="Proteomes" id="UP000001936">
    <property type="component" value="Chromosome"/>
</dbReference>
<proteinExistence type="predicted"/>
<evidence type="ECO:0000313" key="3">
    <source>
        <dbReference type="Proteomes" id="UP000001936"/>
    </source>
</evidence>
<accession>Q2K9Y4</accession>
<sequence>MRSPSRLPSLPRSGDRDYRQGDHGRVPPPTDHGRWRPQQLSALSLRFGYFRRGPRRRKRSGCWPENGPGPGRESVFHSMFRLAIPAANAPVTHGMKYRSAGICAVAKVLTLAHNTVIAGCGRAHGDASVTAFALGGKCGVMLRSSIHPHDLPLFSEDLDLLSQVLDKVCDERGLVRTAPEAERIGAVIIQLYRQGVRDGGKLAALAKTYL</sequence>